<dbReference type="EMBL" id="QOIL01000004">
    <property type="protein sequence ID" value="RCG31625.1"/>
    <property type="molecule type" value="Genomic_DNA"/>
</dbReference>
<name>A0A367FPT2_9ACTN</name>
<sequence length="89" mass="9729">MNTPWEVDTEAGFLRRLGKSMRELGSTANTDGCPDIWEMENGDIAVVGRDVTASYAGRLPDGLTIRADERLVMIPRQLLTAAKPDIPNA</sequence>
<comment type="caution">
    <text evidence="1">The sequence shown here is derived from an EMBL/GenBank/DDBJ whole genome shotgun (WGS) entry which is preliminary data.</text>
</comment>
<evidence type="ECO:0000313" key="1">
    <source>
        <dbReference type="EMBL" id="RCG31625.1"/>
    </source>
</evidence>
<organism evidence="1 2">
    <name type="scientific">Sphaerisporangium album</name>
    <dbReference type="NCBI Taxonomy" id="509200"/>
    <lineage>
        <taxon>Bacteria</taxon>
        <taxon>Bacillati</taxon>
        <taxon>Actinomycetota</taxon>
        <taxon>Actinomycetes</taxon>
        <taxon>Streptosporangiales</taxon>
        <taxon>Streptosporangiaceae</taxon>
        <taxon>Sphaerisporangium</taxon>
    </lineage>
</organism>
<dbReference type="AlphaFoldDB" id="A0A367FPT2"/>
<evidence type="ECO:0000313" key="2">
    <source>
        <dbReference type="Proteomes" id="UP000253094"/>
    </source>
</evidence>
<dbReference type="Proteomes" id="UP000253094">
    <property type="component" value="Unassembled WGS sequence"/>
</dbReference>
<proteinExistence type="predicted"/>
<keyword evidence="2" id="KW-1185">Reference proteome</keyword>
<accession>A0A367FPT2</accession>
<gene>
    <name evidence="1" type="ORF">DQ384_08665</name>
</gene>
<reference evidence="1 2" key="1">
    <citation type="submission" date="2018-06" db="EMBL/GenBank/DDBJ databases">
        <title>Sphaerisporangium craniellae sp. nov., isolated from a marine sponge in the South China Sea.</title>
        <authorList>
            <person name="Li L."/>
        </authorList>
    </citation>
    <scope>NUCLEOTIDE SEQUENCE [LARGE SCALE GENOMIC DNA]</scope>
    <source>
        <strain evidence="1 2">CCTCC AA 208026</strain>
    </source>
</reference>
<dbReference type="OrthoDB" id="198436at2"/>
<protein>
    <submittedName>
        <fullName evidence="1">Uncharacterized protein</fullName>
    </submittedName>
</protein>